<reference evidence="4 5" key="1">
    <citation type="submission" date="2020-08" db="EMBL/GenBank/DDBJ databases">
        <title>The Agave Microbiome: Exploring the role of microbial communities in plant adaptations to desert environments.</title>
        <authorList>
            <person name="Partida-Martinez L.P."/>
        </authorList>
    </citation>
    <scope>NUCLEOTIDE SEQUENCE [LARGE SCALE GENOMIC DNA]</scope>
    <source>
        <strain evidence="4 5">AS2.23</strain>
    </source>
</reference>
<dbReference type="GO" id="GO:0050126">
    <property type="term" value="F:N-carbamoylputrescine amidase activity"/>
    <property type="evidence" value="ECO:0007669"/>
    <property type="project" value="TreeGrafter"/>
</dbReference>
<comment type="similarity">
    <text evidence="1">Belongs to the carbon-nitrogen hydrolase superfamily. NIT1/NIT2 family.</text>
</comment>
<keyword evidence="2 4" id="KW-0378">Hydrolase</keyword>
<organism evidence="4 5">
    <name type="scientific">Kineococcus radiotolerans</name>
    <dbReference type="NCBI Taxonomy" id="131568"/>
    <lineage>
        <taxon>Bacteria</taxon>
        <taxon>Bacillati</taxon>
        <taxon>Actinomycetota</taxon>
        <taxon>Actinomycetes</taxon>
        <taxon>Kineosporiales</taxon>
        <taxon>Kineosporiaceae</taxon>
        <taxon>Kineococcus</taxon>
    </lineage>
</organism>
<evidence type="ECO:0000313" key="5">
    <source>
        <dbReference type="Proteomes" id="UP000533269"/>
    </source>
</evidence>
<dbReference type="RefSeq" id="WP_183393059.1">
    <property type="nucleotide sequence ID" value="NZ_JACHVY010000008.1"/>
</dbReference>
<evidence type="ECO:0000256" key="1">
    <source>
        <dbReference type="ARBA" id="ARBA00010613"/>
    </source>
</evidence>
<sequence length="266" mass="28505">MKIAGLQHPGTPGDVEENLAALEAAATRAAAEGVRLLVTSEMFLTGYNIGDRVAELAREPLEERVADVARRTGVAIAVGLPLPGRGGVTNSVLMLDETGRRLARYDKTHLFGALDRSLFVPGEHPTVTADLDGVRLAFLVCYDVEFPETVRAAALAGADLLVVPTAQMEPFAFVAEHLVRVRAWENQVYLAYVNHSGAEGDLRYVGRSSISAPSGDVLAVADADGEALLVADVDVEVVRAARRDNPYLDDLRAEFRLPPALPEVTP</sequence>
<dbReference type="InterPro" id="IPR003010">
    <property type="entry name" value="C-N_Hydrolase"/>
</dbReference>
<dbReference type="SUPFAM" id="SSF56317">
    <property type="entry name" value="Carbon-nitrogen hydrolase"/>
    <property type="match status" value="1"/>
</dbReference>
<dbReference type="PROSITE" id="PS50263">
    <property type="entry name" value="CN_HYDROLASE"/>
    <property type="match status" value="1"/>
</dbReference>
<dbReference type="InterPro" id="IPR044083">
    <property type="entry name" value="RamA-like"/>
</dbReference>
<dbReference type="Gene3D" id="3.60.110.10">
    <property type="entry name" value="Carbon-nitrogen hydrolase"/>
    <property type="match status" value="1"/>
</dbReference>
<dbReference type="InterPro" id="IPR001110">
    <property type="entry name" value="UPF0012_CS"/>
</dbReference>
<gene>
    <name evidence="4" type="ORF">FHR75_004291</name>
</gene>
<proteinExistence type="inferred from homology"/>
<dbReference type="InterPro" id="IPR050345">
    <property type="entry name" value="Aliph_Amidase/BUP"/>
</dbReference>
<dbReference type="Pfam" id="PF00795">
    <property type="entry name" value="CN_hydrolase"/>
    <property type="match status" value="1"/>
</dbReference>
<dbReference type="EMBL" id="JACHVY010000008">
    <property type="protein sequence ID" value="MBB2903449.1"/>
    <property type="molecule type" value="Genomic_DNA"/>
</dbReference>
<dbReference type="PANTHER" id="PTHR43674:SF2">
    <property type="entry name" value="BETA-UREIDOPROPIONASE"/>
    <property type="match status" value="1"/>
</dbReference>
<dbReference type="PROSITE" id="PS01227">
    <property type="entry name" value="UPF0012"/>
    <property type="match status" value="1"/>
</dbReference>
<accession>A0A7W4TQY3</accession>
<dbReference type="AlphaFoldDB" id="A0A7W4TQY3"/>
<feature type="domain" description="CN hydrolase" evidence="3">
    <location>
        <begin position="1"/>
        <end position="235"/>
    </location>
</feature>
<evidence type="ECO:0000259" key="3">
    <source>
        <dbReference type="PROSITE" id="PS50263"/>
    </source>
</evidence>
<comment type="caution">
    <text evidence="4">The sequence shown here is derived from an EMBL/GenBank/DDBJ whole genome shotgun (WGS) entry which is preliminary data.</text>
</comment>
<dbReference type="PANTHER" id="PTHR43674">
    <property type="entry name" value="NITRILASE C965.09-RELATED"/>
    <property type="match status" value="1"/>
</dbReference>
<reference evidence="4 5" key="2">
    <citation type="submission" date="2020-08" db="EMBL/GenBank/DDBJ databases">
        <authorList>
            <person name="Partida-Martinez L."/>
            <person name="Huntemann M."/>
            <person name="Clum A."/>
            <person name="Wang J."/>
            <person name="Palaniappan K."/>
            <person name="Ritter S."/>
            <person name="Chen I.-M."/>
            <person name="Stamatis D."/>
            <person name="Reddy T."/>
            <person name="O'Malley R."/>
            <person name="Daum C."/>
            <person name="Shapiro N."/>
            <person name="Ivanova N."/>
            <person name="Kyrpides N."/>
            <person name="Woyke T."/>
        </authorList>
    </citation>
    <scope>NUCLEOTIDE SEQUENCE [LARGE SCALE GENOMIC DNA]</scope>
    <source>
        <strain evidence="4 5">AS2.23</strain>
    </source>
</reference>
<dbReference type="GO" id="GO:0033388">
    <property type="term" value="P:putrescine biosynthetic process from arginine"/>
    <property type="evidence" value="ECO:0007669"/>
    <property type="project" value="TreeGrafter"/>
</dbReference>
<dbReference type="CDD" id="cd07576">
    <property type="entry name" value="R-amidase_like"/>
    <property type="match status" value="1"/>
</dbReference>
<evidence type="ECO:0000313" key="4">
    <source>
        <dbReference type="EMBL" id="MBB2903449.1"/>
    </source>
</evidence>
<dbReference type="InterPro" id="IPR036526">
    <property type="entry name" value="C-N_Hydrolase_sf"/>
</dbReference>
<protein>
    <submittedName>
        <fullName evidence="4">Putative amidohydrolase</fullName>
    </submittedName>
</protein>
<dbReference type="Proteomes" id="UP000533269">
    <property type="component" value="Unassembled WGS sequence"/>
</dbReference>
<name>A0A7W4TQY3_KINRA</name>
<evidence type="ECO:0000256" key="2">
    <source>
        <dbReference type="ARBA" id="ARBA00022801"/>
    </source>
</evidence>